<sequence>MNPSIPQNLDEFSASATTIKFDRPIPPPSWTHTRRPVRRPINQPTRPRFQKPSILGCRIQNLRVQNNLPVRRRSQVWVRDNRVKQM</sequence>
<organism evidence="2 3">
    <name type="scientific">Salix suchowensis</name>
    <dbReference type="NCBI Taxonomy" id="1278906"/>
    <lineage>
        <taxon>Eukaryota</taxon>
        <taxon>Viridiplantae</taxon>
        <taxon>Streptophyta</taxon>
        <taxon>Embryophyta</taxon>
        <taxon>Tracheophyta</taxon>
        <taxon>Spermatophyta</taxon>
        <taxon>Magnoliopsida</taxon>
        <taxon>eudicotyledons</taxon>
        <taxon>Gunneridae</taxon>
        <taxon>Pentapetalae</taxon>
        <taxon>rosids</taxon>
        <taxon>fabids</taxon>
        <taxon>Malpighiales</taxon>
        <taxon>Salicaceae</taxon>
        <taxon>Saliceae</taxon>
        <taxon>Salix</taxon>
    </lineage>
</organism>
<dbReference type="Proteomes" id="UP001141253">
    <property type="component" value="Chromosome 2"/>
</dbReference>
<gene>
    <name evidence="2" type="ORF">OIU77_025918</name>
</gene>
<protein>
    <submittedName>
        <fullName evidence="2">Uncharacterized protein</fullName>
    </submittedName>
</protein>
<name>A0ABQ9BXX5_9ROSI</name>
<proteinExistence type="predicted"/>
<evidence type="ECO:0000313" key="3">
    <source>
        <dbReference type="Proteomes" id="UP001141253"/>
    </source>
</evidence>
<evidence type="ECO:0000256" key="1">
    <source>
        <dbReference type="SAM" id="MobiDB-lite"/>
    </source>
</evidence>
<dbReference type="EMBL" id="JAPFFI010000006">
    <property type="protein sequence ID" value="KAJ6392052.1"/>
    <property type="molecule type" value="Genomic_DNA"/>
</dbReference>
<comment type="caution">
    <text evidence="2">The sequence shown here is derived from an EMBL/GenBank/DDBJ whole genome shotgun (WGS) entry which is preliminary data.</text>
</comment>
<reference evidence="2" key="2">
    <citation type="journal article" date="2023" name="Int. J. Mol. Sci.">
        <title>De Novo Assembly and Annotation of 11 Diverse Shrub Willow (Salix) Genomes Reveals Novel Gene Organization in Sex-Linked Regions.</title>
        <authorList>
            <person name="Hyden B."/>
            <person name="Feng K."/>
            <person name="Yates T.B."/>
            <person name="Jawdy S."/>
            <person name="Cereghino C."/>
            <person name="Smart L.B."/>
            <person name="Muchero W."/>
        </authorList>
    </citation>
    <scope>NUCLEOTIDE SEQUENCE</scope>
    <source>
        <tissue evidence="2">Shoot tip</tissue>
    </source>
</reference>
<reference evidence="2" key="1">
    <citation type="submission" date="2022-10" db="EMBL/GenBank/DDBJ databases">
        <authorList>
            <person name="Hyden B.L."/>
            <person name="Feng K."/>
            <person name="Yates T."/>
            <person name="Jawdy S."/>
            <person name="Smart L.B."/>
            <person name="Muchero W."/>
        </authorList>
    </citation>
    <scope>NUCLEOTIDE SEQUENCE</scope>
    <source>
        <tissue evidence="2">Shoot tip</tissue>
    </source>
</reference>
<evidence type="ECO:0000313" key="2">
    <source>
        <dbReference type="EMBL" id="KAJ6392052.1"/>
    </source>
</evidence>
<keyword evidence="3" id="KW-1185">Reference proteome</keyword>
<accession>A0ABQ9BXX5</accession>
<feature type="region of interest" description="Disordered" evidence="1">
    <location>
        <begin position="16"/>
        <end position="50"/>
    </location>
</feature>